<name>A0A9P6ANT7_9AGAM</name>
<dbReference type="AlphaFoldDB" id="A0A9P6ANT7"/>
<proteinExistence type="predicted"/>
<protein>
    <recommendedName>
        <fullName evidence="2">DUF6534 domain-containing protein</fullName>
    </recommendedName>
</protein>
<feature type="transmembrane region" description="Helical" evidence="1">
    <location>
        <begin position="130"/>
        <end position="148"/>
    </location>
</feature>
<keyword evidence="1" id="KW-0472">Membrane</keyword>
<feature type="transmembrane region" description="Helical" evidence="1">
    <location>
        <begin position="206"/>
        <end position="227"/>
    </location>
</feature>
<evidence type="ECO:0000313" key="3">
    <source>
        <dbReference type="EMBL" id="KAF9509203.1"/>
    </source>
</evidence>
<feature type="domain" description="DUF6534" evidence="2">
    <location>
        <begin position="179"/>
        <end position="264"/>
    </location>
</feature>
<reference evidence="3" key="1">
    <citation type="journal article" date="2020" name="Nat. Commun.">
        <title>Large-scale genome sequencing of mycorrhizal fungi provides insights into the early evolution of symbiotic traits.</title>
        <authorList>
            <person name="Miyauchi S."/>
            <person name="Kiss E."/>
            <person name="Kuo A."/>
            <person name="Drula E."/>
            <person name="Kohler A."/>
            <person name="Sanchez-Garcia M."/>
            <person name="Morin E."/>
            <person name="Andreopoulos B."/>
            <person name="Barry K.W."/>
            <person name="Bonito G."/>
            <person name="Buee M."/>
            <person name="Carver A."/>
            <person name="Chen C."/>
            <person name="Cichocki N."/>
            <person name="Clum A."/>
            <person name="Culley D."/>
            <person name="Crous P.W."/>
            <person name="Fauchery L."/>
            <person name="Girlanda M."/>
            <person name="Hayes R.D."/>
            <person name="Keri Z."/>
            <person name="LaButti K."/>
            <person name="Lipzen A."/>
            <person name="Lombard V."/>
            <person name="Magnuson J."/>
            <person name="Maillard F."/>
            <person name="Murat C."/>
            <person name="Nolan M."/>
            <person name="Ohm R.A."/>
            <person name="Pangilinan J."/>
            <person name="Pereira M.F."/>
            <person name="Perotto S."/>
            <person name="Peter M."/>
            <person name="Pfister S."/>
            <person name="Riley R."/>
            <person name="Sitrit Y."/>
            <person name="Stielow J.B."/>
            <person name="Szollosi G."/>
            <person name="Zifcakova L."/>
            <person name="Stursova M."/>
            <person name="Spatafora J.W."/>
            <person name="Tedersoo L."/>
            <person name="Vaario L.M."/>
            <person name="Yamada A."/>
            <person name="Yan M."/>
            <person name="Wang P."/>
            <person name="Xu J."/>
            <person name="Bruns T."/>
            <person name="Baldrian P."/>
            <person name="Vilgalys R."/>
            <person name="Dunand C."/>
            <person name="Henrissat B."/>
            <person name="Grigoriev I.V."/>
            <person name="Hibbett D."/>
            <person name="Nagy L.G."/>
            <person name="Martin F.M."/>
        </authorList>
    </citation>
    <scope>NUCLEOTIDE SEQUENCE</scope>
    <source>
        <strain evidence="3">UP504</strain>
    </source>
</reference>
<keyword evidence="1" id="KW-0812">Transmembrane</keyword>
<dbReference type="OrthoDB" id="2535105at2759"/>
<dbReference type="InterPro" id="IPR045339">
    <property type="entry name" value="DUF6534"/>
</dbReference>
<dbReference type="Proteomes" id="UP000886523">
    <property type="component" value="Unassembled WGS sequence"/>
</dbReference>
<keyword evidence="1" id="KW-1133">Transmembrane helix</keyword>
<dbReference type="Pfam" id="PF20152">
    <property type="entry name" value="DUF6534"/>
    <property type="match status" value="1"/>
</dbReference>
<evidence type="ECO:0000259" key="2">
    <source>
        <dbReference type="Pfam" id="PF20152"/>
    </source>
</evidence>
<dbReference type="PANTHER" id="PTHR40465:SF1">
    <property type="entry name" value="DUF6534 DOMAIN-CONTAINING PROTEIN"/>
    <property type="match status" value="1"/>
</dbReference>
<evidence type="ECO:0000313" key="4">
    <source>
        <dbReference type="Proteomes" id="UP000886523"/>
    </source>
</evidence>
<comment type="caution">
    <text evidence="3">The sequence shown here is derived from an EMBL/GenBank/DDBJ whole genome shotgun (WGS) entry which is preliminary data.</text>
</comment>
<evidence type="ECO:0000256" key="1">
    <source>
        <dbReference type="SAM" id="Phobius"/>
    </source>
</evidence>
<feature type="transmembrane region" description="Helical" evidence="1">
    <location>
        <begin position="26"/>
        <end position="49"/>
    </location>
</feature>
<feature type="transmembrane region" description="Helical" evidence="1">
    <location>
        <begin position="239"/>
        <end position="260"/>
    </location>
</feature>
<gene>
    <name evidence="3" type="ORF">BS47DRAFT_173311</name>
</gene>
<dbReference type="EMBL" id="MU129040">
    <property type="protein sequence ID" value="KAF9509203.1"/>
    <property type="molecule type" value="Genomic_DNA"/>
</dbReference>
<dbReference type="PANTHER" id="PTHR40465">
    <property type="entry name" value="CHROMOSOME 1, WHOLE GENOME SHOTGUN SEQUENCE"/>
    <property type="match status" value="1"/>
</dbReference>
<sequence>MAMELETKHNLEITLGPALDNTLGTMLVSIIVSASLFGALTTQCHYYVIRFKQDPVWLKCIVAALWIIDGIHQIGVSAMIFQYSVHHYGDFEYLRQSSWLVSVCGILEPLPAFIVQIYFTRRLYYLNKKLWPVAAFTAILSVISFAMGEASSILTFTFSRFTESKGNTWLVIIWLVTCSVCDIAITIPVAWTLYTSRTGFKQTDVLLTRLILWIVTTGALPASFALLQVVTFTVMNESLIHLAANIVLVKLYSNTLLASLNRRGTLTKGRQGALHLSDNKALSHAGLRPLLSLKKNPPASNKDGLRQIQITVTTHQY</sequence>
<organism evidence="3 4">
    <name type="scientific">Hydnum rufescens UP504</name>
    <dbReference type="NCBI Taxonomy" id="1448309"/>
    <lineage>
        <taxon>Eukaryota</taxon>
        <taxon>Fungi</taxon>
        <taxon>Dikarya</taxon>
        <taxon>Basidiomycota</taxon>
        <taxon>Agaricomycotina</taxon>
        <taxon>Agaricomycetes</taxon>
        <taxon>Cantharellales</taxon>
        <taxon>Hydnaceae</taxon>
        <taxon>Hydnum</taxon>
    </lineage>
</organism>
<keyword evidence="4" id="KW-1185">Reference proteome</keyword>
<accession>A0A9P6ANT7</accession>
<feature type="transmembrane region" description="Helical" evidence="1">
    <location>
        <begin position="97"/>
        <end position="118"/>
    </location>
</feature>
<feature type="transmembrane region" description="Helical" evidence="1">
    <location>
        <begin position="168"/>
        <end position="194"/>
    </location>
</feature>
<feature type="transmembrane region" description="Helical" evidence="1">
    <location>
        <begin position="61"/>
        <end position="85"/>
    </location>
</feature>